<name>A0A5C8V998_9FLAO</name>
<accession>A0A5C8V998</accession>
<comment type="caution">
    <text evidence="2">The sequence shown here is derived from an EMBL/GenBank/DDBJ whole genome shotgun (WGS) entry which is preliminary data.</text>
</comment>
<proteinExistence type="predicted"/>
<keyword evidence="1" id="KW-0732">Signal</keyword>
<organism evidence="2 3">
    <name type="scientific">Flagellimonas hymeniacidonis</name>
    <dbReference type="NCBI Taxonomy" id="2603628"/>
    <lineage>
        <taxon>Bacteria</taxon>
        <taxon>Pseudomonadati</taxon>
        <taxon>Bacteroidota</taxon>
        <taxon>Flavobacteriia</taxon>
        <taxon>Flavobacteriales</taxon>
        <taxon>Flavobacteriaceae</taxon>
        <taxon>Flagellimonas</taxon>
    </lineage>
</organism>
<dbReference type="RefSeq" id="WP_147743166.1">
    <property type="nucleotide sequence ID" value="NZ_VRUR01000001.1"/>
</dbReference>
<protein>
    <recommendedName>
        <fullName evidence="4">Outer membrane lipoprotein-sorting protein</fullName>
    </recommendedName>
</protein>
<dbReference type="Proteomes" id="UP000321456">
    <property type="component" value="Unassembled WGS sequence"/>
</dbReference>
<evidence type="ECO:0000313" key="2">
    <source>
        <dbReference type="EMBL" id="TXN38301.1"/>
    </source>
</evidence>
<dbReference type="AlphaFoldDB" id="A0A5C8V998"/>
<sequence length="233" mass="27795">MKKLYLLILVLIAVQGIWAQQSAQTIIEKYAQKIGGKKAWQALKSYHMELDGKAGENQFSSHQYMLKPNCFKMTFKYPERLRVLSYDGISGYITNNEIPEEMPKGMETEMREEAEFFDELILYKEKRYTTRLERDTIINHKDYYKISLYKNSKDTQWYYINKSSYLVEIVEEYSEEKKWNGTLFKTVFDNHRQVQDVKFPFKISLFANNDLLMEYSITRIELNPQLSKADFKL</sequence>
<feature type="signal peptide" evidence="1">
    <location>
        <begin position="1"/>
        <end position="19"/>
    </location>
</feature>
<reference evidence="2 3" key="1">
    <citation type="submission" date="2019-08" db="EMBL/GenBank/DDBJ databases">
        <title>Professor.</title>
        <authorList>
            <person name="Park J.S."/>
        </authorList>
    </citation>
    <scope>NUCLEOTIDE SEQUENCE [LARGE SCALE GENOMIC DNA]</scope>
    <source>
        <strain evidence="2 3">176CP5-101</strain>
    </source>
</reference>
<keyword evidence="3" id="KW-1185">Reference proteome</keyword>
<evidence type="ECO:0000256" key="1">
    <source>
        <dbReference type="SAM" id="SignalP"/>
    </source>
</evidence>
<feature type="chain" id="PRO_5022964411" description="Outer membrane lipoprotein-sorting protein" evidence="1">
    <location>
        <begin position="20"/>
        <end position="233"/>
    </location>
</feature>
<evidence type="ECO:0008006" key="4">
    <source>
        <dbReference type="Google" id="ProtNLM"/>
    </source>
</evidence>
<evidence type="ECO:0000313" key="3">
    <source>
        <dbReference type="Proteomes" id="UP000321456"/>
    </source>
</evidence>
<gene>
    <name evidence="2" type="ORF">FVB32_08400</name>
</gene>
<dbReference type="Gene3D" id="2.50.20.10">
    <property type="entry name" value="Lipoprotein localisation LolA/LolB/LppX"/>
    <property type="match status" value="1"/>
</dbReference>
<dbReference type="EMBL" id="VRUR01000001">
    <property type="protein sequence ID" value="TXN38301.1"/>
    <property type="molecule type" value="Genomic_DNA"/>
</dbReference>